<name>A0A6B0YUH3_9CHLR</name>
<dbReference type="SUPFAM" id="SSF159659">
    <property type="entry name" value="Cgl1923-like"/>
    <property type="match status" value="1"/>
</dbReference>
<dbReference type="PANTHER" id="PTHR35610">
    <property type="entry name" value="3-ISOPROPYLMALATE DEHYDRATASE-RELATED"/>
    <property type="match status" value="1"/>
</dbReference>
<organism evidence="1">
    <name type="scientific">Caldilineaceae bacterium SB0664_bin_27</name>
    <dbReference type="NCBI Taxonomy" id="2605260"/>
    <lineage>
        <taxon>Bacteria</taxon>
        <taxon>Bacillati</taxon>
        <taxon>Chloroflexota</taxon>
        <taxon>Caldilineae</taxon>
        <taxon>Caldilineales</taxon>
        <taxon>Caldilineaceae</taxon>
    </lineage>
</organism>
<reference evidence="1" key="1">
    <citation type="submission" date="2019-09" db="EMBL/GenBank/DDBJ databases">
        <title>Characterisation of the sponge microbiome using genome-centric metagenomics.</title>
        <authorList>
            <person name="Engelberts J.P."/>
            <person name="Robbins S.J."/>
            <person name="De Goeij J.M."/>
            <person name="Aranda M."/>
            <person name="Bell S.C."/>
            <person name="Webster N.S."/>
        </authorList>
    </citation>
    <scope>NUCLEOTIDE SEQUENCE</scope>
    <source>
        <strain evidence="1">SB0664_bin_27</strain>
    </source>
</reference>
<dbReference type="PANTHER" id="PTHR35610:SF3">
    <property type="entry name" value="PROTEASOME ASSEMBLY CHAPERONE FAMILY PROTEIN"/>
    <property type="match status" value="1"/>
</dbReference>
<dbReference type="InterPro" id="IPR019151">
    <property type="entry name" value="Proteasome_assmbl_chaperone_2"/>
</dbReference>
<accession>A0A6B0YUH3</accession>
<dbReference type="InterPro" id="IPR038389">
    <property type="entry name" value="PSMG2_sf"/>
</dbReference>
<proteinExistence type="predicted"/>
<dbReference type="Gene3D" id="3.40.50.10900">
    <property type="entry name" value="PAC-like subunit"/>
    <property type="match status" value="1"/>
</dbReference>
<dbReference type="AlphaFoldDB" id="A0A6B0YUH3"/>
<comment type="caution">
    <text evidence="1">The sequence shown here is derived from an EMBL/GenBank/DDBJ whole genome shotgun (WGS) entry which is preliminary data.</text>
</comment>
<dbReference type="EMBL" id="VXRG01000078">
    <property type="protein sequence ID" value="MXY93649.1"/>
    <property type="molecule type" value="Genomic_DNA"/>
</dbReference>
<protein>
    <submittedName>
        <fullName evidence="1">PAC2 family protein</fullName>
    </submittedName>
</protein>
<evidence type="ECO:0000313" key="1">
    <source>
        <dbReference type="EMBL" id="MXY93649.1"/>
    </source>
</evidence>
<dbReference type="Pfam" id="PF09754">
    <property type="entry name" value="PAC2"/>
    <property type="match status" value="1"/>
</dbReference>
<gene>
    <name evidence="1" type="ORF">F4Y42_09390</name>
</gene>
<sequence>MDERVHLWETPTASESVMIAGWHQWADAGSISSGLPAYLIEKLDTRKIGEISRDRFFLFQMPGAHHLLRPEVHTKDGVVQEMRVIKTEIYFTELGDKGIFIFLGEEPHVNEEEYADAFFDIVETLGVKRVVAVGGVYGAMPFNKDRDISCVFSLEEMRKEMEEYAVRFSSYEGGTTIGSYLAYHAGQRNKEYICFHGFVPAYDFGQVMLPAQSVRIEDDVKAWYDIMRRADFMFHLGMDLSELRIQSDELMSSMEEQMEELSRQAPQLDVHAYLQKLDDEFTENPFMPLDDVWERELGDLLDDLEN</sequence>